<dbReference type="RefSeq" id="WP_257315474.1">
    <property type="nucleotide sequence ID" value="NZ_JANFDG010000012.1"/>
</dbReference>
<organism evidence="3 4">
    <name type="scientific">Shinella pollutisoli</name>
    <dbReference type="NCBI Taxonomy" id="2250594"/>
    <lineage>
        <taxon>Bacteria</taxon>
        <taxon>Pseudomonadati</taxon>
        <taxon>Pseudomonadota</taxon>
        <taxon>Alphaproteobacteria</taxon>
        <taxon>Hyphomicrobiales</taxon>
        <taxon>Rhizobiaceae</taxon>
        <taxon>Shinella</taxon>
    </lineage>
</organism>
<feature type="transmembrane region" description="Helical" evidence="2">
    <location>
        <begin position="37"/>
        <end position="55"/>
    </location>
</feature>
<feature type="region of interest" description="Disordered" evidence="1">
    <location>
        <begin position="1"/>
        <end position="29"/>
    </location>
</feature>
<feature type="compositionally biased region" description="Basic and acidic residues" evidence="1">
    <location>
        <begin position="1"/>
        <end position="20"/>
    </location>
</feature>
<keyword evidence="2" id="KW-0812">Transmembrane</keyword>
<feature type="compositionally biased region" description="Polar residues" evidence="1">
    <location>
        <begin position="70"/>
        <end position="79"/>
    </location>
</feature>
<dbReference type="EMBL" id="JBHRSP010000032">
    <property type="protein sequence ID" value="MFC3075094.1"/>
    <property type="molecule type" value="Genomic_DNA"/>
</dbReference>
<feature type="compositionally biased region" description="Polar residues" evidence="1">
    <location>
        <begin position="105"/>
        <end position="118"/>
    </location>
</feature>
<evidence type="ECO:0000313" key="3">
    <source>
        <dbReference type="EMBL" id="MFC3075094.1"/>
    </source>
</evidence>
<feature type="region of interest" description="Disordered" evidence="1">
    <location>
        <begin position="61"/>
        <end position="118"/>
    </location>
</feature>
<reference evidence="4" key="1">
    <citation type="journal article" date="2019" name="Int. J. Syst. Evol. Microbiol.">
        <title>The Global Catalogue of Microorganisms (GCM) 10K type strain sequencing project: providing services to taxonomists for standard genome sequencing and annotation.</title>
        <authorList>
            <consortium name="The Broad Institute Genomics Platform"/>
            <consortium name="The Broad Institute Genome Sequencing Center for Infectious Disease"/>
            <person name="Wu L."/>
            <person name="Ma J."/>
        </authorList>
    </citation>
    <scope>NUCLEOTIDE SEQUENCE [LARGE SCALE GENOMIC DNA]</scope>
    <source>
        <strain evidence="4">KCTC 52677</strain>
    </source>
</reference>
<sequence length="118" mass="12726">MTHQTDERGDPLTRTHDPARKTYVATEARQGRLGRPILKVLLISLGIALLVWAALELWGMQLPPGEPANDAQNTTSTSERLPAADPDVVEPTQTDRDPTPQTSTGGESQSVTPDGTDQ</sequence>
<evidence type="ECO:0000256" key="2">
    <source>
        <dbReference type="SAM" id="Phobius"/>
    </source>
</evidence>
<keyword evidence="2" id="KW-1133">Transmembrane helix</keyword>
<gene>
    <name evidence="3" type="ORF">ACFOHH_18440</name>
</gene>
<proteinExistence type="predicted"/>
<keyword evidence="2" id="KW-0472">Membrane</keyword>
<comment type="caution">
    <text evidence="3">The sequence shown here is derived from an EMBL/GenBank/DDBJ whole genome shotgun (WGS) entry which is preliminary data.</text>
</comment>
<evidence type="ECO:0000313" key="4">
    <source>
        <dbReference type="Proteomes" id="UP001595377"/>
    </source>
</evidence>
<name>A0ABV7DKY1_9HYPH</name>
<evidence type="ECO:0000256" key="1">
    <source>
        <dbReference type="SAM" id="MobiDB-lite"/>
    </source>
</evidence>
<protein>
    <recommendedName>
        <fullName evidence="5">Transmembrane protein</fullName>
    </recommendedName>
</protein>
<accession>A0ABV7DKY1</accession>
<evidence type="ECO:0008006" key="5">
    <source>
        <dbReference type="Google" id="ProtNLM"/>
    </source>
</evidence>
<dbReference type="Proteomes" id="UP001595377">
    <property type="component" value="Unassembled WGS sequence"/>
</dbReference>
<keyword evidence="4" id="KW-1185">Reference proteome</keyword>